<dbReference type="AlphaFoldDB" id="A0A9D4Z5I7"/>
<keyword evidence="4" id="KW-1185">Reference proteome</keyword>
<dbReference type="PANTHER" id="PTHR10099">
    <property type="entry name" value="PHOSPHORIBOSYLFORMYLGLYCINAMIDINE SYNTHASE"/>
    <property type="match status" value="1"/>
</dbReference>
<dbReference type="InterPro" id="IPR036921">
    <property type="entry name" value="PurM-like_N_sf"/>
</dbReference>
<dbReference type="FunFam" id="3.90.650.10:FF:000048">
    <property type="entry name" value="Os01g0888500 protein"/>
    <property type="match status" value="1"/>
</dbReference>
<dbReference type="SUPFAM" id="SSF56042">
    <property type="entry name" value="PurM C-terminal domain-like"/>
    <property type="match status" value="1"/>
</dbReference>
<dbReference type="Gene3D" id="3.90.650.10">
    <property type="entry name" value="PurM-like C-terminal domain"/>
    <property type="match status" value="1"/>
</dbReference>
<protein>
    <submittedName>
        <fullName evidence="3">Uncharacterized protein</fullName>
    </submittedName>
</protein>
<organism evidence="3 4">
    <name type="scientific">Adiantum capillus-veneris</name>
    <name type="common">Maidenhair fern</name>
    <dbReference type="NCBI Taxonomy" id="13818"/>
    <lineage>
        <taxon>Eukaryota</taxon>
        <taxon>Viridiplantae</taxon>
        <taxon>Streptophyta</taxon>
        <taxon>Embryophyta</taxon>
        <taxon>Tracheophyta</taxon>
        <taxon>Polypodiopsida</taxon>
        <taxon>Polypodiidae</taxon>
        <taxon>Polypodiales</taxon>
        <taxon>Pteridineae</taxon>
        <taxon>Pteridaceae</taxon>
        <taxon>Vittarioideae</taxon>
        <taxon>Adiantum</taxon>
    </lineage>
</organism>
<comment type="caution">
    <text evidence="3">The sequence shown here is derived from an EMBL/GenBank/DDBJ whole genome shotgun (WGS) entry which is preliminary data.</text>
</comment>
<dbReference type="GO" id="GO:0005737">
    <property type="term" value="C:cytoplasm"/>
    <property type="evidence" value="ECO:0007669"/>
    <property type="project" value="TreeGrafter"/>
</dbReference>
<dbReference type="PANTHER" id="PTHR10099:SF1">
    <property type="entry name" value="PHOSPHORIBOSYLFORMYLGLYCINAMIDINE SYNTHASE"/>
    <property type="match status" value="1"/>
</dbReference>
<sequence>MIKGNCNVVKEIIYPEGAESDIRSVVVGDNTLSVLEIWGAEYQEQDALLIKPENEQLLRAVCDRERVSMAVIGSISGSGKITLVDSKAIAEAAANRLPAPNPAVDLDLEKILFIHNFASRPPNNDLSIAISPQTFFNLCWVTCRGKGLQQPLCEPLDLAAGVTVMDALRRVLHLPSVSSKGFLATKSYTGLTGGACAIGEQPVKGLLNPKAMARLAVGEALTNLVWAKVSALEDVKASGNWMYAAKLGGEGACMYDAAVALRDAMIDLKLAIDGGKDSLSMAAQAGGKLVKAPGDLVISVYAPCPDITKTVTPDLKLGDKENHPHSRESLSKCLLDKKLISAGHDVCLEASEKVQLKGRPLFEVLFAEELGLLLEVDQHKQEEVIAELAAAELRDVWEETSFMLERLQSNLE</sequence>
<feature type="domain" description="FGAR-AT PurM N-terminal-like" evidence="2">
    <location>
        <begin position="184"/>
        <end position="303"/>
    </location>
</feature>
<dbReference type="OrthoDB" id="6666987at2759"/>
<dbReference type="GO" id="GO:0004642">
    <property type="term" value="F:phosphoribosylformylglycinamidine synthase activity"/>
    <property type="evidence" value="ECO:0007669"/>
    <property type="project" value="TreeGrafter"/>
</dbReference>
<feature type="domain" description="PurM-like C-terminal" evidence="1">
    <location>
        <begin position="4"/>
        <end position="84"/>
    </location>
</feature>
<name>A0A9D4Z5I7_ADICA</name>
<dbReference type="Pfam" id="PF02769">
    <property type="entry name" value="AIRS_C"/>
    <property type="match status" value="1"/>
</dbReference>
<evidence type="ECO:0000259" key="2">
    <source>
        <dbReference type="Pfam" id="PF22689"/>
    </source>
</evidence>
<dbReference type="InterPro" id="IPR036676">
    <property type="entry name" value="PurM-like_C_sf"/>
</dbReference>
<gene>
    <name evidence="3" type="ORF">GOP47_0024956</name>
</gene>
<dbReference type="GO" id="GO:0006164">
    <property type="term" value="P:purine nucleotide biosynthetic process"/>
    <property type="evidence" value="ECO:0007669"/>
    <property type="project" value="TreeGrafter"/>
</dbReference>
<dbReference type="InterPro" id="IPR055181">
    <property type="entry name" value="FGAR-AT_PurM_N-like"/>
</dbReference>
<dbReference type="SUPFAM" id="SSF55326">
    <property type="entry name" value="PurM N-terminal domain-like"/>
    <property type="match status" value="1"/>
</dbReference>
<dbReference type="EMBL" id="JABFUD020000024">
    <property type="protein sequence ID" value="KAI5060536.1"/>
    <property type="molecule type" value="Genomic_DNA"/>
</dbReference>
<dbReference type="Proteomes" id="UP000886520">
    <property type="component" value="Chromosome 24"/>
</dbReference>
<accession>A0A9D4Z5I7</accession>
<dbReference type="Gene3D" id="3.30.1330.10">
    <property type="entry name" value="PurM-like, N-terminal domain"/>
    <property type="match status" value="1"/>
</dbReference>
<reference evidence="3" key="1">
    <citation type="submission" date="2021-01" db="EMBL/GenBank/DDBJ databases">
        <title>Adiantum capillus-veneris genome.</title>
        <authorList>
            <person name="Fang Y."/>
            <person name="Liao Q."/>
        </authorList>
    </citation>
    <scope>NUCLEOTIDE SEQUENCE</scope>
    <source>
        <strain evidence="3">H3</strain>
        <tissue evidence="3">Leaf</tissue>
    </source>
</reference>
<evidence type="ECO:0000313" key="4">
    <source>
        <dbReference type="Proteomes" id="UP000886520"/>
    </source>
</evidence>
<dbReference type="Pfam" id="PF22689">
    <property type="entry name" value="FGAR-AT_PurM_N-like"/>
    <property type="match status" value="1"/>
</dbReference>
<dbReference type="InterPro" id="IPR010918">
    <property type="entry name" value="PurM-like_C_dom"/>
</dbReference>
<proteinExistence type="predicted"/>
<evidence type="ECO:0000313" key="3">
    <source>
        <dbReference type="EMBL" id="KAI5060536.1"/>
    </source>
</evidence>
<evidence type="ECO:0000259" key="1">
    <source>
        <dbReference type="Pfam" id="PF02769"/>
    </source>
</evidence>